<proteinExistence type="predicted"/>
<protein>
    <recommendedName>
        <fullName evidence="9">POTRA domain-containing protein</fullName>
    </recommendedName>
</protein>
<organism evidence="10 11">
    <name type="scientific">Deinococcus roseus</name>
    <dbReference type="NCBI Taxonomy" id="392414"/>
    <lineage>
        <taxon>Bacteria</taxon>
        <taxon>Thermotogati</taxon>
        <taxon>Deinococcota</taxon>
        <taxon>Deinococci</taxon>
        <taxon>Deinococcales</taxon>
        <taxon>Deinococcaceae</taxon>
        <taxon>Deinococcus</taxon>
    </lineage>
</organism>
<evidence type="ECO:0000256" key="1">
    <source>
        <dbReference type="ARBA" id="ARBA00004370"/>
    </source>
</evidence>
<evidence type="ECO:0000256" key="3">
    <source>
        <dbReference type="ARBA" id="ARBA00022618"/>
    </source>
</evidence>
<evidence type="ECO:0000259" key="9">
    <source>
        <dbReference type="PROSITE" id="PS51779"/>
    </source>
</evidence>
<keyword evidence="3" id="KW-0132">Cell division</keyword>
<keyword evidence="6 8" id="KW-0472">Membrane</keyword>
<evidence type="ECO:0000256" key="8">
    <source>
        <dbReference type="SAM" id="Phobius"/>
    </source>
</evidence>
<evidence type="ECO:0000313" key="11">
    <source>
        <dbReference type="Proteomes" id="UP000632222"/>
    </source>
</evidence>
<dbReference type="InterPro" id="IPR026579">
    <property type="entry name" value="FtsQ"/>
</dbReference>
<reference evidence="11" key="1">
    <citation type="journal article" date="2019" name="Int. J. Syst. Evol. Microbiol.">
        <title>The Global Catalogue of Microorganisms (GCM) 10K type strain sequencing project: providing services to taxonomists for standard genome sequencing and annotation.</title>
        <authorList>
            <consortium name="The Broad Institute Genomics Platform"/>
            <consortium name="The Broad Institute Genome Sequencing Center for Infectious Disease"/>
            <person name="Wu L."/>
            <person name="Ma J."/>
        </authorList>
    </citation>
    <scope>NUCLEOTIDE SEQUENCE [LARGE SCALE GENOMIC DNA]</scope>
    <source>
        <strain evidence="11">JCM 14370</strain>
    </source>
</reference>
<keyword evidence="7" id="KW-0131">Cell cycle</keyword>
<keyword evidence="4 8" id="KW-0812">Transmembrane</keyword>
<gene>
    <name evidence="10" type="ORF">GCM10008938_02730</name>
</gene>
<keyword evidence="2" id="KW-1003">Cell membrane</keyword>
<dbReference type="EMBL" id="BMOD01000001">
    <property type="protein sequence ID" value="GGJ20033.1"/>
    <property type="molecule type" value="Genomic_DNA"/>
</dbReference>
<evidence type="ECO:0000256" key="2">
    <source>
        <dbReference type="ARBA" id="ARBA00022475"/>
    </source>
</evidence>
<evidence type="ECO:0000256" key="5">
    <source>
        <dbReference type="ARBA" id="ARBA00022989"/>
    </source>
</evidence>
<keyword evidence="11" id="KW-1185">Reference proteome</keyword>
<dbReference type="PROSITE" id="PS51779">
    <property type="entry name" value="POTRA"/>
    <property type="match status" value="1"/>
</dbReference>
<dbReference type="InterPro" id="IPR034746">
    <property type="entry name" value="POTRA"/>
</dbReference>
<dbReference type="InterPro" id="IPR013685">
    <property type="entry name" value="POTRA_FtsQ_type"/>
</dbReference>
<dbReference type="Proteomes" id="UP000632222">
    <property type="component" value="Unassembled WGS sequence"/>
</dbReference>
<dbReference type="PANTHER" id="PTHR35851">
    <property type="entry name" value="CELL DIVISION PROTEIN FTSQ"/>
    <property type="match status" value="1"/>
</dbReference>
<dbReference type="RefSeq" id="WP_188998671.1">
    <property type="nucleotide sequence ID" value="NZ_BMOD01000001.1"/>
</dbReference>
<keyword evidence="5 8" id="KW-1133">Transmembrane helix</keyword>
<comment type="caution">
    <text evidence="10">The sequence shown here is derived from an EMBL/GenBank/DDBJ whole genome shotgun (WGS) entry which is preliminary data.</text>
</comment>
<accession>A0ABQ2CTP7</accession>
<evidence type="ECO:0000313" key="10">
    <source>
        <dbReference type="EMBL" id="GGJ20033.1"/>
    </source>
</evidence>
<name>A0ABQ2CTP7_9DEIO</name>
<dbReference type="Pfam" id="PF08478">
    <property type="entry name" value="POTRA_1"/>
    <property type="match status" value="1"/>
</dbReference>
<evidence type="ECO:0000256" key="6">
    <source>
        <dbReference type="ARBA" id="ARBA00023136"/>
    </source>
</evidence>
<evidence type="ECO:0000256" key="7">
    <source>
        <dbReference type="ARBA" id="ARBA00023306"/>
    </source>
</evidence>
<dbReference type="PANTHER" id="PTHR35851:SF1">
    <property type="entry name" value="CELL DIVISION PROTEIN FTSQ"/>
    <property type="match status" value="1"/>
</dbReference>
<evidence type="ECO:0000256" key="4">
    <source>
        <dbReference type="ARBA" id="ARBA00022692"/>
    </source>
</evidence>
<sequence>MGIIRFLVFMLITVTLLVASWFILPVRQTQITGLSHLKESEVLNLVQGHPGDPWLWIAKYRLKALEKEPWVLSAKVTKIFPSDVKVSIVERVPVARLLKDSHEVVLSVDGVELPGAPRVGPLIKAEGKLNIQQALEVAFLLRREGVQVVELTPAGIRMKIKDSTVWADSVDSLRKYMSSVKMKRGKNIHIYPWGVSVQ</sequence>
<dbReference type="Gene3D" id="3.10.20.310">
    <property type="entry name" value="membrane protein fhac"/>
    <property type="match status" value="1"/>
</dbReference>
<feature type="transmembrane region" description="Helical" evidence="8">
    <location>
        <begin position="6"/>
        <end position="24"/>
    </location>
</feature>
<feature type="domain" description="POTRA" evidence="9">
    <location>
        <begin position="24"/>
        <end position="91"/>
    </location>
</feature>
<comment type="subcellular location">
    <subcellularLocation>
        <location evidence="1">Membrane</location>
    </subcellularLocation>
</comment>